<dbReference type="InterPro" id="IPR052380">
    <property type="entry name" value="Viral_DNA_packaging_terminase"/>
</dbReference>
<dbReference type="InterPro" id="IPR027417">
    <property type="entry name" value="P-loop_NTPase"/>
</dbReference>
<sequence length="418" mass="48299">MTEQPQQRRVKFFGEQFNAFNFQTQFGAAVAGVQSGKTFLGAHWAGKKMTEYPEKNGIIVAPTYKILQAATIKKLFDVFPELRQYYKEQKGEIQLPTGGVVYIRSADNPLGIEGITADWVWLDEGGMCSVLTWTVLRSRVSMTGGQILITTTPYNMGWLYTDFFIPYRNSQDKSLSFYSWASISNPYFSKEFYEAEKHRLPPEEFARRYMGEFRKMTGLVWDLPNEQIIAPIIGLDKKAEARIMGIDWGFRNPAAIVVLYKYDNAWYVVAEWKQAEKLTGEIIQAAQNLIKEHKVTKVFPDPAEADRIEEAKRAGLPVYSAVNDVKGGIDFIRELIYQKRFFVYNTCKEWLDEASMYHYPEPKIGQENKEAKEEPEKFNDHLMDATRYPAYSYQPITQQSFKPSTPVLPYYADRDMPY</sequence>
<gene>
    <name evidence="1" type="ORF">A2V80_03490</name>
</gene>
<dbReference type="Proteomes" id="UP000179013">
    <property type="component" value="Unassembled WGS sequence"/>
</dbReference>
<comment type="caution">
    <text evidence="1">The sequence shown here is derived from an EMBL/GenBank/DDBJ whole genome shotgun (WGS) entry which is preliminary data.</text>
</comment>
<evidence type="ECO:0000313" key="1">
    <source>
        <dbReference type="EMBL" id="OGM12442.1"/>
    </source>
</evidence>
<dbReference type="Pfam" id="PF03237">
    <property type="entry name" value="Terminase_6N"/>
    <property type="match status" value="1"/>
</dbReference>
<dbReference type="Gene3D" id="3.30.420.280">
    <property type="match status" value="1"/>
</dbReference>
<organism evidence="1 2">
    <name type="scientific">Candidatus Woesebacteria bacterium RBG_16_39_8b</name>
    <dbReference type="NCBI Taxonomy" id="1802482"/>
    <lineage>
        <taxon>Bacteria</taxon>
        <taxon>Candidatus Woeseibacteriota</taxon>
    </lineage>
</organism>
<name>A0A1F7XBP7_9BACT</name>
<proteinExistence type="predicted"/>
<dbReference type="PANTHER" id="PTHR39184:SF1">
    <property type="entry name" value="PBSX PHAGE TERMINASE LARGE SUBUNIT"/>
    <property type="match status" value="1"/>
</dbReference>
<dbReference type="AlphaFoldDB" id="A0A1F7XBP7"/>
<dbReference type="EMBL" id="MGFU01000041">
    <property type="protein sequence ID" value="OGM12442.1"/>
    <property type="molecule type" value="Genomic_DNA"/>
</dbReference>
<accession>A0A1F7XBP7</accession>
<protein>
    <submittedName>
        <fullName evidence="1">Uncharacterized protein</fullName>
    </submittedName>
</protein>
<dbReference type="PANTHER" id="PTHR39184">
    <property type="match status" value="1"/>
</dbReference>
<evidence type="ECO:0000313" key="2">
    <source>
        <dbReference type="Proteomes" id="UP000179013"/>
    </source>
</evidence>
<reference evidence="1 2" key="1">
    <citation type="journal article" date="2016" name="Nat. Commun.">
        <title>Thousands of microbial genomes shed light on interconnected biogeochemical processes in an aquifer system.</title>
        <authorList>
            <person name="Anantharaman K."/>
            <person name="Brown C.T."/>
            <person name="Hug L.A."/>
            <person name="Sharon I."/>
            <person name="Castelle C.J."/>
            <person name="Probst A.J."/>
            <person name="Thomas B.C."/>
            <person name="Singh A."/>
            <person name="Wilkins M.J."/>
            <person name="Karaoz U."/>
            <person name="Brodie E.L."/>
            <person name="Williams K.H."/>
            <person name="Hubbard S.S."/>
            <person name="Banfield J.F."/>
        </authorList>
    </citation>
    <scope>NUCLEOTIDE SEQUENCE [LARGE SCALE GENOMIC DNA]</scope>
</reference>
<dbReference type="Gene3D" id="3.40.50.300">
    <property type="entry name" value="P-loop containing nucleotide triphosphate hydrolases"/>
    <property type="match status" value="1"/>
</dbReference>